<sequence>MFAQLRSRSHPPTFQLRSLGLFLGLGLLVQCCSAESEWAQERYVDYTGRFPSSQLEDQHQLADFSLPAQLIAKKSGMERACGSLLANHMQLLCSGKKKRSSGLQSFYPMGPQVDESTFSYQSLQKRGILESCCHRPCSKTTLMRFCP</sequence>
<keyword evidence="2" id="KW-0165">Cleavage on pair of basic residues</keyword>
<reference evidence="7 8" key="1">
    <citation type="journal article" date="2018" name="Nat. Ecol. Evol.">
        <title>Genomic signatures of mitonuclear coevolution across populations of Tigriopus californicus.</title>
        <authorList>
            <person name="Barreto F.S."/>
            <person name="Watson E.T."/>
            <person name="Lima T.G."/>
            <person name="Willett C.S."/>
            <person name="Edmands S."/>
            <person name="Li W."/>
            <person name="Burton R.S."/>
        </authorList>
    </citation>
    <scope>NUCLEOTIDE SEQUENCE [LARGE SCALE GENOMIC DNA]</scope>
    <source>
        <strain evidence="7 8">San Diego</strain>
    </source>
</reference>
<dbReference type="GO" id="GO:0005576">
    <property type="term" value="C:extracellular region"/>
    <property type="evidence" value="ECO:0007669"/>
    <property type="project" value="UniProtKB-SubCell"/>
</dbReference>
<proteinExistence type="inferred from homology"/>
<dbReference type="Proteomes" id="UP000318571">
    <property type="component" value="Chromosome 2"/>
</dbReference>
<evidence type="ECO:0000259" key="6">
    <source>
        <dbReference type="SMART" id="SM00078"/>
    </source>
</evidence>
<comment type="subcellular location">
    <subcellularLocation>
        <location evidence="4">Secreted</location>
    </subcellularLocation>
</comment>
<dbReference type="InterPro" id="IPR016179">
    <property type="entry name" value="Insulin-like"/>
</dbReference>
<evidence type="ECO:0000256" key="2">
    <source>
        <dbReference type="ARBA" id="ARBA00022685"/>
    </source>
</evidence>
<evidence type="ECO:0000256" key="1">
    <source>
        <dbReference type="ARBA" id="ARBA00009034"/>
    </source>
</evidence>
<dbReference type="EMBL" id="VCGU01000005">
    <property type="protein sequence ID" value="TRY74989.1"/>
    <property type="molecule type" value="Genomic_DNA"/>
</dbReference>
<dbReference type="GO" id="GO:0005179">
    <property type="term" value="F:hormone activity"/>
    <property type="evidence" value="ECO:0007669"/>
    <property type="project" value="InterPro"/>
</dbReference>
<evidence type="ECO:0000256" key="4">
    <source>
        <dbReference type="RuleBase" id="RU000406"/>
    </source>
</evidence>
<name>A0A553PBG6_TIGCA</name>
<keyword evidence="8" id="KW-1185">Reference proteome</keyword>
<dbReference type="SMART" id="SM00078">
    <property type="entry name" value="IlGF"/>
    <property type="match status" value="1"/>
</dbReference>
<feature type="signal peptide" evidence="5">
    <location>
        <begin position="1"/>
        <end position="34"/>
    </location>
</feature>
<dbReference type="InterPro" id="IPR022353">
    <property type="entry name" value="Insulin_CS"/>
</dbReference>
<dbReference type="AlphaFoldDB" id="A0A553PBG6"/>
<keyword evidence="4" id="KW-0964">Secreted</keyword>
<comment type="similarity">
    <text evidence="1 4">Belongs to the insulin family.</text>
</comment>
<accession>A0A553PBG6</accession>
<feature type="chain" id="PRO_5022003102" description="Insulin-like domain-containing protein" evidence="5">
    <location>
        <begin position="35"/>
        <end position="147"/>
    </location>
</feature>
<keyword evidence="3 5" id="KW-0732">Signal</keyword>
<gene>
    <name evidence="7" type="ORF">TCAL_08656</name>
</gene>
<evidence type="ECO:0000256" key="3">
    <source>
        <dbReference type="ARBA" id="ARBA00022729"/>
    </source>
</evidence>
<dbReference type="InterPro" id="IPR036438">
    <property type="entry name" value="Insulin-like_sf"/>
</dbReference>
<comment type="caution">
    <text evidence="7">The sequence shown here is derived from an EMBL/GenBank/DDBJ whole genome shotgun (WGS) entry which is preliminary data.</text>
</comment>
<dbReference type="PROSITE" id="PS00262">
    <property type="entry name" value="INSULIN"/>
    <property type="match status" value="1"/>
</dbReference>
<evidence type="ECO:0000256" key="5">
    <source>
        <dbReference type="SAM" id="SignalP"/>
    </source>
</evidence>
<evidence type="ECO:0000313" key="7">
    <source>
        <dbReference type="EMBL" id="TRY74989.1"/>
    </source>
</evidence>
<organism evidence="7 8">
    <name type="scientific">Tigriopus californicus</name>
    <name type="common">Marine copepod</name>
    <dbReference type="NCBI Taxonomy" id="6832"/>
    <lineage>
        <taxon>Eukaryota</taxon>
        <taxon>Metazoa</taxon>
        <taxon>Ecdysozoa</taxon>
        <taxon>Arthropoda</taxon>
        <taxon>Crustacea</taxon>
        <taxon>Multicrustacea</taxon>
        <taxon>Hexanauplia</taxon>
        <taxon>Copepoda</taxon>
        <taxon>Harpacticoida</taxon>
        <taxon>Harpacticidae</taxon>
        <taxon>Tigriopus</taxon>
    </lineage>
</organism>
<feature type="domain" description="Insulin-like" evidence="6">
    <location>
        <begin position="78"/>
        <end position="146"/>
    </location>
</feature>
<dbReference type="Gene3D" id="1.10.100.10">
    <property type="entry name" value="Insulin-like"/>
    <property type="match status" value="1"/>
</dbReference>
<evidence type="ECO:0000313" key="8">
    <source>
        <dbReference type="Proteomes" id="UP000318571"/>
    </source>
</evidence>
<dbReference type="PRINTS" id="PR00276">
    <property type="entry name" value="INSULINFAMLY"/>
</dbReference>
<dbReference type="SUPFAM" id="SSF56994">
    <property type="entry name" value="Insulin-like"/>
    <property type="match status" value="1"/>
</dbReference>
<dbReference type="InterPro" id="IPR022352">
    <property type="entry name" value="Ins/IGF/rlx"/>
</dbReference>
<dbReference type="Pfam" id="PF00049">
    <property type="entry name" value="Insulin"/>
    <property type="match status" value="1"/>
</dbReference>
<protein>
    <recommendedName>
        <fullName evidence="6">Insulin-like domain-containing protein</fullName>
    </recommendedName>
</protein>